<gene>
    <name evidence="1" type="ORF">KDN34_05610</name>
</gene>
<dbReference type="RefSeq" id="WP_212595925.1">
    <property type="nucleotide sequence ID" value="NZ_CP073587.1"/>
</dbReference>
<evidence type="ECO:0000313" key="1">
    <source>
        <dbReference type="EMBL" id="QUN06920.1"/>
    </source>
</evidence>
<dbReference type="EMBL" id="CP073587">
    <property type="protein sequence ID" value="QUN06920.1"/>
    <property type="molecule type" value="Genomic_DNA"/>
</dbReference>
<name>A0ABX7YX70_9GAMM</name>
<organism evidence="1 2">
    <name type="scientific">Shewanella yunxiaonensis</name>
    <dbReference type="NCBI Taxonomy" id="2829809"/>
    <lineage>
        <taxon>Bacteria</taxon>
        <taxon>Pseudomonadati</taxon>
        <taxon>Pseudomonadota</taxon>
        <taxon>Gammaproteobacteria</taxon>
        <taxon>Alteromonadales</taxon>
        <taxon>Shewanellaceae</taxon>
        <taxon>Shewanella</taxon>
    </lineage>
</organism>
<accession>A0ABX7YX70</accession>
<keyword evidence="2" id="KW-1185">Reference proteome</keyword>
<sequence>MTKFVQTLATRISEYVLELGLPYAGIDEISWLLERWPIYSKPSRTIDVGDVTEASSHFENLAKGRRKLYWFALNNIIQYLGDTCQWQIPKKNENKLIDHELKWMEAIVLEANHVY</sequence>
<evidence type="ECO:0000313" key="2">
    <source>
        <dbReference type="Proteomes" id="UP000679575"/>
    </source>
</evidence>
<proteinExistence type="predicted"/>
<reference evidence="1 2" key="1">
    <citation type="submission" date="2021-04" db="EMBL/GenBank/DDBJ databases">
        <title>Novel species identification of genus Shewanella.</title>
        <authorList>
            <person name="Liu G."/>
        </authorList>
    </citation>
    <scope>NUCLEOTIDE SEQUENCE [LARGE SCALE GENOMIC DNA]</scope>
    <source>
        <strain evidence="1 2">FJAT-54481</strain>
    </source>
</reference>
<protein>
    <submittedName>
        <fullName evidence="1">Uncharacterized protein</fullName>
    </submittedName>
</protein>
<dbReference type="Proteomes" id="UP000679575">
    <property type="component" value="Chromosome"/>
</dbReference>